<dbReference type="Proteomes" id="UP000309016">
    <property type="component" value="Chromosome"/>
</dbReference>
<proteinExistence type="predicted"/>
<evidence type="ECO:0000313" key="2">
    <source>
        <dbReference type="EMBL" id="QCY70066.1"/>
    </source>
</evidence>
<dbReference type="EMBL" id="CP040812">
    <property type="protein sequence ID" value="QCY70066.1"/>
    <property type="molecule type" value="Genomic_DNA"/>
</dbReference>
<dbReference type="RefSeq" id="WP_139066628.1">
    <property type="nucleotide sequence ID" value="NZ_CP040812.1"/>
</dbReference>
<reference evidence="2 3" key="1">
    <citation type="submission" date="2019-06" db="EMBL/GenBank/DDBJ databases">
        <title>Complete genome sequence of Antarcticibacterium flavum KCTC 52984T from an Antarctic marine sediment.</title>
        <authorList>
            <person name="Lee Y.M."/>
            <person name="Shin S.C."/>
        </authorList>
    </citation>
    <scope>NUCLEOTIDE SEQUENCE [LARGE SCALE GENOMIC DNA]</scope>
    <source>
        <strain evidence="2 3">KCTC 52984</strain>
    </source>
</reference>
<keyword evidence="1" id="KW-0812">Transmembrane</keyword>
<keyword evidence="1" id="KW-0472">Membrane</keyword>
<organism evidence="2 3">
    <name type="scientific">Antarcticibacterium flavum</name>
    <dbReference type="NCBI Taxonomy" id="2058175"/>
    <lineage>
        <taxon>Bacteria</taxon>
        <taxon>Pseudomonadati</taxon>
        <taxon>Bacteroidota</taxon>
        <taxon>Flavobacteriia</taxon>
        <taxon>Flavobacteriales</taxon>
        <taxon>Flavobacteriaceae</taxon>
        <taxon>Antarcticibacterium</taxon>
    </lineage>
</organism>
<dbReference type="AlphaFoldDB" id="A0A5B7X3K7"/>
<dbReference type="KEGG" id="afla:FHG64_12015"/>
<name>A0A5B7X3K7_9FLAO</name>
<keyword evidence="1" id="KW-1133">Transmembrane helix</keyword>
<evidence type="ECO:0000313" key="3">
    <source>
        <dbReference type="Proteomes" id="UP000309016"/>
    </source>
</evidence>
<evidence type="ECO:0000256" key="1">
    <source>
        <dbReference type="SAM" id="Phobius"/>
    </source>
</evidence>
<protein>
    <submittedName>
        <fullName evidence="2">Uncharacterized protein</fullName>
    </submittedName>
</protein>
<keyword evidence="3" id="KW-1185">Reference proteome</keyword>
<dbReference type="OrthoDB" id="1453201at2"/>
<sequence>METGFRLFKVIFCVLCLGLLNHSCTVYRSADISVAEAVESQKKVRIKTATQKQYSFRRLEKDETGIYGIAFKNSRPARHFANDIVPGNLPDNQVKIKLEEGSIDEINPHNKTLSVLIPAGIVVAGVLIFALTYQMAISPW</sequence>
<feature type="transmembrane region" description="Helical" evidence="1">
    <location>
        <begin position="113"/>
        <end position="133"/>
    </location>
</feature>
<accession>A0A5B7X3K7</accession>
<gene>
    <name evidence="2" type="ORF">FHG64_12015</name>
</gene>